<evidence type="ECO:0000313" key="3">
    <source>
        <dbReference type="EMBL" id="MCZ4519451.1"/>
    </source>
</evidence>
<reference evidence="3" key="1">
    <citation type="submission" date="2022-12" db="EMBL/GenBank/DDBJ databases">
        <authorList>
            <person name="Krivoruchko A.V."/>
            <person name="Elkin A."/>
        </authorList>
    </citation>
    <scope>NUCLEOTIDE SEQUENCE</scope>
    <source>
        <strain evidence="3">IEGM 1391</strain>
    </source>
</reference>
<proteinExistence type="predicted"/>
<dbReference type="InterPro" id="IPR012340">
    <property type="entry name" value="NA-bd_OB-fold"/>
</dbReference>
<dbReference type="SUPFAM" id="SSF50249">
    <property type="entry name" value="Nucleic acid-binding proteins"/>
    <property type="match status" value="1"/>
</dbReference>
<evidence type="ECO:0000313" key="4">
    <source>
        <dbReference type="Proteomes" id="UP001081071"/>
    </source>
</evidence>
<dbReference type="InterPro" id="IPR052513">
    <property type="entry name" value="Thioester_dehydratase-like"/>
</dbReference>
<dbReference type="Pfam" id="PF01796">
    <property type="entry name" value="OB_ChsH2_C"/>
    <property type="match status" value="1"/>
</dbReference>
<dbReference type="InterPro" id="IPR002878">
    <property type="entry name" value="ChsH2_C"/>
</dbReference>
<dbReference type="PANTHER" id="PTHR34075:SF5">
    <property type="entry name" value="BLR3430 PROTEIN"/>
    <property type="match status" value="1"/>
</dbReference>
<organism evidence="3 4">
    <name type="scientific">Rhodococcus ruber</name>
    <dbReference type="NCBI Taxonomy" id="1830"/>
    <lineage>
        <taxon>Bacteria</taxon>
        <taxon>Bacillati</taxon>
        <taxon>Actinomycetota</taxon>
        <taxon>Actinomycetes</taxon>
        <taxon>Mycobacteriales</taxon>
        <taxon>Nocardiaceae</taxon>
        <taxon>Rhodococcus</taxon>
    </lineage>
</organism>
<evidence type="ECO:0000256" key="1">
    <source>
        <dbReference type="SAM" id="MobiDB-lite"/>
    </source>
</evidence>
<dbReference type="EMBL" id="JAPWIJ010000005">
    <property type="protein sequence ID" value="MCZ4519451.1"/>
    <property type="molecule type" value="Genomic_DNA"/>
</dbReference>
<sequence>MSGTTGRAVRTAPVVDPGPDPRPQLSVDSATPKIIGWVCTQCGHPLALSAPWCPICRGELTDALWGPGGQVWSSTVLRVPLPGRTPPMVLVYVDLDDGPRVLGHVDAADVQRLHAGTRVSLTGASSEGDLLFVSE</sequence>
<keyword evidence="4" id="KW-1185">Reference proteome</keyword>
<name>A0ABT4MI93_9NOCA</name>
<comment type="caution">
    <text evidence="3">The sequence shown here is derived from an EMBL/GenBank/DDBJ whole genome shotgun (WGS) entry which is preliminary data.</text>
</comment>
<evidence type="ECO:0000259" key="2">
    <source>
        <dbReference type="Pfam" id="PF01796"/>
    </source>
</evidence>
<accession>A0ABT4MI93</accession>
<feature type="region of interest" description="Disordered" evidence="1">
    <location>
        <begin position="1"/>
        <end position="24"/>
    </location>
</feature>
<protein>
    <submittedName>
        <fullName evidence="3">OB-fold domain-containing protein</fullName>
    </submittedName>
</protein>
<dbReference type="PANTHER" id="PTHR34075">
    <property type="entry name" value="BLR3430 PROTEIN"/>
    <property type="match status" value="1"/>
</dbReference>
<feature type="domain" description="ChsH2 C-terminal OB-fold" evidence="2">
    <location>
        <begin position="67"/>
        <end position="122"/>
    </location>
</feature>
<gene>
    <name evidence="3" type="ORF">O4220_13085</name>
</gene>
<dbReference type="Proteomes" id="UP001081071">
    <property type="component" value="Unassembled WGS sequence"/>
</dbReference>
<dbReference type="RefSeq" id="WP_269604821.1">
    <property type="nucleotide sequence ID" value="NZ_JAPWIJ010000005.1"/>
</dbReference>